<keyword evidence="6 11" id="KW-0547">Nucleotide-binding</keyword>
<dbReference type="CDD" id="cd00464">
    <property type="entry name" value="SK"/>
    <property type="match status" value="1"/>
</dbReference>
<dbReference type="GO" id="GO:0005829">
    <property type="term" value="C:cytosol"/>
    <property type="evidence" value="ECO:0007669"/>
    <property type="project" value="TreeGrafter"/>
</dbReference>
<feature type="binding site" evidence="11">
    <location>
        <position position="35"/>
    </location>
    <ligand>
        <name>substrate</name>
    </ligand>
</feature>
<reference evidence="12" key="1">
    <citation type="journal article" date="2020" name="mSystems">
        <title>Genome- and Community-Level Interaction Insights into Carbon Utilization and Element Cycling Functions of Hydrothermarchaeota in Hydrothermal Sediment.</title>
        <authorList>
            <person name="Zhou Z."/>
            <person name="Liu Y."/>
            <person name="Xu W."/>
            <person name="Pan J."/>
            <person name="Luo Z.H."/>
            <person name="Li M."/>
        </authorList>
    </citation>
    <scope>NUCLEOTIDE SEQUENCE [LARGE SCALE GENOMIC DNA]</scope>
    <source>
        <strain evidence="12">SpSt-381</strain>
    </source>
</reference>
<keyword evidence="8 11" id="KW-0067">ATP-binding</keyword>
<keyword evidence="9 11" id="KW-0057">Aromatic amino acid biosynthesis</keyword>
<dbReference type="GO" id="GO:0004765">
    <property type="term" value="F:shikimate kinase activity"/>
    <property type="evidence" value="ECO:0007669"/>
    <property type="project" value="UniProtKB-UniRule"/>
</dbReference>
<feature type="binding site" evidence="11">
    <location>
        <position position="17"/>
    </location>
    <ligand>
        <name>Mg(2+)</name>
        <dbReference type="ChEBI" id="CHEBI:18420"/>
    </ligand>
</feature>
<gene>
    <name evidence="11" type="primary">aroK</name>
    <name evidence="12" type="ORF">ENR23_06135</name>
</gene>
<dbReference type="GO" id="GO:0009423">
    <property type="term" value="P:chorismate biosynthetic process"/>
    <property type="evidence" value="ECO:0007669"/>
    <property type="project" value="UniProtKB-UniRule"/>
</dbReference>
<comment type="caution">
    <text evidence="12">The sequence shown here is derived from an EMBL/GenBank/DDBJ whole genome shotgun (WGS) entry which is preliminary data.</text>
</comment>
<protein>
    <recommendedName>
        <fullName evidence="3 11">Shikimate kinase</fullName>
        <shortName evidence="11">SK</shortName>
        <ecNumber evidence="3 11">2.7.1.71</ecNumber>
    </recommendedName>
</protein>
<dbReference type="GO" id="GO:0008652">
    <property type="term" value="P:amino acid biosynthetic process"/>
    <property type="evidence" value="ECO:0007669"/>
    <property type="project" value="UniProtKB-KW"/>
</dbReference>
<comment type="caution">
    <text evidence="11">Lacks conserved residue(s) required for the propagation of feature annotation.</text>
</comment>
<keyword evidence="5 11" id="KW-0808">Transferase</keyword>
<dbReference type="GO" id="GO:0005524">
    <property type="term" value="F:ATP binding"/>
    <property type="evidence" value="ECO:0007669"/>
    <property type="project" value="UniProtKB-UniRule"/>
</dbReference>
<organism evidence="12">
    <name type="scientific">Eiseniibacteriota bacterium</name>
    <dbReference type="NCBI Taxonomy" id="2212470"/>
    <lineage>
        <taxon>Bacteria</taxon>
        <taxon>Candidatus Eiseniibacteriota</taxon>
    </lineage>
</organism>
<comment type="pathway">
    <text evidence="1 11">Metabolic intermediate biosynthesis; chorismate biosynthesis; chorismate from D-erythrose 4-phosphate and phosphoenolpyruvate: step 5/7.</text>
</comment>
<feature type="binding site" evidence="11">
    <location>
        <position position="138"/>
    </location>
    <ligand>
        <name>substrate</name>
    </ligand>
</feature>
<dbReference type="InterPro" id="IPR031322">
    <property type="entry name" value="Shikimate/glucono_kinase"/>
</dbReference>
<comment type="cofactor">
    <cofactor evidence="11">
        <name>Mg(2+)</name>
        <dbReference type="ChEBI" id="CHEBI:18420"/>
    </cofactor>
    <text evidence="11">Binds 1 Mg(2+) ion per subunit.</text>
</comment>
<feature type="binding site" evidence="11">
    <location>
        <begin position="13"/>
        <end position="18"/>
    </location>
    <ligand>
        <name>ATP</name>
        <dbReference type="ChEBI" id="CHEBI:30616"/>
    </ligand>
</feature>
<dbReference type="SUPFAM" id="SSF52540">
    <property type="entry name" value="P-loop containing nucleoside triphosphate hydrolases"/>
    <property type="match status" value="1"/>
</dbReference>
<evidence type="ECO:0000256" key="10">
    <source>
        <dbReference type="ARBA" id="ARBA00048567"/>
    </source>
</evidence>
<keyword evidence="11" id="KW-0963">Cytoplasm</keyword>
<keyword evidence="7 11" id="KW-0418">Kinase</keyword>
<accession>A0A832I5L8</accession>
<evidence type="ECO:0000256" key="8">
    <source>
        <dbReference type="ARBA" id="ARBA00022840"/>
    </source>
</evidence>
<dbReference type="InterPro" id="IPR000623">
    <property type="entry name" value="Shikimate_kinase/TSH1"/>
</dbReference>
<evidence type="ECO:0000256" key="3">
    <source>
        <dbReference type="ARBA" id="ARBA00012154"/>
    </source>
</evidence>
<dbReference type="EMBL" id="DSQF01000012">
    <property type="protein sequence ID" value="HGZ42993.1"/>
    <property type="molecule type" value="Genomic_DNA"/>
</dbReference>
<dbReference type="PROSITE" id="PS01128">
    <property type="entry name" value="SHIKIMATE_KINASE"/>
    <property type="match status" value="1"/>
</dbReference>
<dbReference type="InterPro" id="IPR027417">
    <property type="entry name" value="P-loop_NTPase"/>
</dbReference>
<comment type="function">
    <text evidence="11">Catalyzes the specific phosphorylation of the 3-hydroxyl group of shikimic acid using ATP as a cosubstrate.</text>
</comment>
<evidence type="ECO:0000256" key="5">
    <source>
        <dbReference type="ARBA" id="ARBA00022679"/>
    </source>
</evidence>
<sequence length="172" mass="16823">MPGRPVALVGLPGAGKSVVARLLAARLGRAAVDLDAAVEAAAGEPVAAIFARSGEAAFRALEAAALGAALDGGAGVIACGGGLVTAPGPRATLRARCLTVWLEVAPDEAARRLGAGAAARPLLASDPRARLAELLAARAPLYAEVADARVATDGLAPEEVAARVAAALGRAA</sequence>
<dbReference type="PANTHER" id="PTHR21087:SF16">
    <property type="entry name" value="SHIKIMATE KINASE 1, CHLOROPLASTIC"/>
    <property type="match status" value="1"/>
</dbReference>
<comment type="similarity">
    <text evidence="2 11">Belongs to the shikimate kinase family.</text>
</comment>
<dbReference type="InterPro" id="IPR023000">
    <property type="entry name" value="Shikimate_kinase_CS"/>
</dbReference>
<dbReference type="PANTHER" id="PTHR21087">
    <property type="entry name" value="SHIKIMATE KINASE"/>
    <property type="match status" value="1"/>
</dbReference>
<evidence type="ECO:0000256" key="9">
    <source>
        <dbReference type="ARBA" id="ARBA00023141"/>
    </source>
</evidence>
<dbReference type="HAMAP" id="MF_00109">
    <property type="entry name" value="Shikimate_kinase"/>
    <property type="match status" value="1"/>
</dbReference>
<keyword evidence="4 11" id="KW-0028">Amino-acid biosynthesis</keyword>
<dbReference type="GO" id="GO:0009073">
    <property type="term" value="P:aromatic amino acid family biosynthetic process"/>
    <property type="evidence" value="ECO:0007669"/>
    <property type="project" value="UniProtKB-KW"/>
</dbReference>
<feature type="binding site" evidence="11">
    <location>
        <position position="59"/>
    </location>
    <ligand>
        <name>substrate</name>
    </ligand>
</feature>
<keyword evidence="11" id="KW-0479">Metal-binding</keyword>
<comment type="subunit">
    <text evidence="11">Monomer.</text>
</comment>
<evidence type="ECO:0000256" key="11">
    <source>
        <dbReference type="HAMAP-Rule" id="MF_00109"/>
    </source>
</evidence>
<proteinExistence type="inferred from homology"/>
<evidence type="ECO:0000256" key="1">
    <source>
        <dbReference type="ARBA" id="ARBA00004842"/>
    </source>
</evidence>
<comment type="subcellular location">
    <subcellularLocation>
        <location evidence="11">Cytoplasm</location>
    </subcellularLocation>
</comment>
<evidence type="ECO:0000256" key="4">
    <source>
        <dbReference type="ARBA" id="ARBA00022605"/>
    </source>
</evidence>
<dbReference type="GO" id="GO:0000287">
    <property type="term" value="F:magnesium ion binding"/>
    <property type="evidence" value="ECO:0007669"/>
    <property type="project" value="UniProtKB-UniRule"/>
</dbReference>
<evidence type="ECO:0000256" key="2">
    <source>
        <dbReference type="ARBA" id="ARBA00006997"/>
    </source>
</evidence>
<keyword evidence="11" id="KW-0460">Magnesium</keyword>
<evidence type="ECO:0000256" key="7">
    <source>
        <dbReference type="ARBA" id="ARBA00022777"/>
    </source>
</evidence>
<dbReference type="EC" id="2.7.1.71" evidence="3 11"/>
<comment type="catalytic activity">
    <reaction evidence="10 11">
        <text>shikimate + ATP = 3-phosphoshikimate + ADP + H(+)</text>
        <dbReference type="Rhea" id="RHEA:13121"/>
        <dbReference type="ChEBI" id="CHEBI:15378"/>
        <dbReference type="ChEBI" id="CHEBI:30616"/>
        <dbReference type="ChEBI" id="CHEBI:36208"/>
        <dbReference type="ChEBI" id="CHEBI:145989"/>
        <dbReference type="ChEBI" id="CHEBI:456216"/>
        <dbReference type="EC" id="2.7.1.71"/>
    </reaction>
</comment>
<dbReference type="AlphaFoldDB" id="A0A832I5L8"/>
<dbReference type="Gene3D" id="3.40.50.300">
    <property type="entry name" value="P-loop containing nucleotide triphosphate hydrolases"/>
    <property type="match status" value="1"/>
</dbReference>
<dbReference type="Pfam" id="PF01202">
    <property type="entry name" value="SKI"/>
    <property type="match status" value="1"/>
</dbReference>
<feature type="binding site" evidence="11">
    <location>
        <position position="81"/>
    </location>
    <ligand>
        <name>substrate</name>
    </ligand>
</feature>
<dbReference type="PRINTS" id="PR01100">
    <property type="entry name" value="SHIKIMTKNASE"/>
</dbReference>
<name>A0A832I5L8_UNCEI</name>
<feature type="binding site" evidence="11">
    <location>
        <position position="120"/>
    </location>
    <ligand>
        <name>ATP</name>
        <dbReference type="ChEBI" id="CHEBI:30616"/>
    </ligand>
</feature>
<evidence type="ECO:0000313" key="12">
    <source>
        <dbReference type="EMBL" id="HGZ42993.1"/>
    </source>
</evidence>
<dbReference type="UniPathway" id="UPA00053">
    <property type="reaction ID" value="UER00088"/>
</dbReference>
<evidence type="ECO:0000256" key="6">
    <source>
        <dbReference type="ARBA" id="ARBA00022741"/>
    </source>
</evidence>